<organism evidence="1 2">
    <name type="scientific">Levilactobacillus lanxiensis</name>
    <dbReference type="NCBI Taxonomy" id="2799568"/>
    <lineage>
        <taxon>Bacteria</taxon>
        <taxon>Bacillati</taxon>
        <taxon>Bacillota</taxon>
        <taxon>Bacilli</taxon>
        <taxon>Lactobacillales</taxon>
        <taxon>Lactobacillaceae</taxon>
        <taxon>Levilactobacillus</taxon>
    </lineage>
</organism>
<reference evidence="2" key="1">
    <citation type="journal article" date="2019" name="Int. J. Syst. Evol. Microbiol.">
        <title>The Global Catalogue of Microorganisms (GCM) 10K type strain sequencing project: providing services to taxonomists for standard genome sequencing and annotation.</title>
        <authorList>
            <consortium name="The Broad Institute Genomics Platform"/>
            <consortium name="The Broad Institute Genome Sequencing Center for Infectious Disease"/>
            <person name="Wu L."/>
            <person name="Ma J."/>
        </authorList>
    </citation>
    <scope>NUCLEOTIDE SEQUENCE [LARGE SCALE GENOMIC DNA]</scope>
    <source>
        <strain evidence="2">CCM 8979</strain>
    </source>
</reference>
<name>A0ABW4D3H3_9LACO</name>
<evidence type="ECO:0000313" key="1">
    <source>
        <dbReference type="EMBL" id="MFD1455130.1"/>
    </source>
</evidence>
<dbReference type="NCBIfam" id="NF047400">
    <property type="entry name" value="MazE_PemI_antitoxin"/>
    <property type="match status" value="1"/>
</dbReference>
<dbReference type="Proteomes" id="UP001597189">
    <property type="component" value="Unassembled WGS sequence"/>
</dbReference>
<comment type="caution">
    <text evidence="1">The sequence shown here is derived from an EMBL/GenBank/DDBJ whole genome shotgun (WGS) entry which is preliminary data.</text>
</comment>
<dbReference type="RefSeq" id="WP_382404239.1">
    <property type="nucleotide sequence ID" value="NZ_JBHTOD010000003.1"/>
</dbReference>
<protein>
    <submittedName>
        <fullName evidence="1">Type II toxin-antitoxin system PemI/MazE family antitoxin</fullName>
    </submittedName>
</protein>
<accession>A0ABW4D3H3</accession>
<proteinExistence type="predicted"/>
<keyword evidence="2" id="KW-1185">Reference proteome</keyword>
<dbReference type="EMBL" id="JBHTOD010000003">
    <property type="protein sequence ID" value="MFD1455130.1"/>
    <property type="molecule type" value="Genomic_DNA"/>
</dbReference>
<evidence type="ECO:0000313" key="2">
    <source>
        <dbReference type="Proteomes" id="UP001597189"/>
    </source>
</evidence>
<sequence length="90" mass="9996">MTDMMTETEVVGMIVEAQKQGDSLMVPIPAGIDVQEETEFDVVQEKSGVISLVPVHENFFAQRPEYDLRAEIAKLKLGDNGQSVGKENTW</sequence>
<gene>
    <name evidence="1" type="primary">mazE</name>
    <name evidence="1" type="synonym">pemI</name>
    <name evidence="1" type="ORF">ACFQ44_05420</name>
</gene>